<name>A0A2K0WDY1_GIBNY</name>
<comment type="caution">
    <text evidence="1">The sequence shown here is derived from an EMBL/GenBank/DDBJ whole genome shotgun (WGS) entry which is preliminary data.</text>
</comment>
<keyword evidence="2" id="KW-1185">Reference proteome</keyword>
<dbReference type="Proteomes" id="UP000236664">
    <property type="component" value="Unassembled WGS sequence"/>
</dbReference>
<evidence type="ECO:0000313" key="1">
    <source>
        <dbReference type="EMBL" id="PNP80478.1"/>
    </source>
</evidence>
<proteinExistence type="predicted"/>
<evidence type="ECO:0000313" key="2">
    <source>
        <dbReference type="Proteomes" id="UP000236664"/>
    </source>
</evidence>
<organism evidence="1 2">
    <name type="scientific">Gibberella nygamai</name>
    <name type="common">Bean root rot disease fungus</name>
    <name type="synonym">Fusarium nygamai</name>
    <dbReference type="NCBI Taxonomy" id="42673"/>
    <lineage>
        <taxon>Eukaryota</taxon>
        <taxon>Fungi</taxon>
        <taxon>Dikarya</taxon>
        <taxon>Ascomycota</taxon>
        <taxon>Pezizomycotina</taxon>
        <taxon>Sordariomycetes</taxon>
        <taxon>Hypocreomycetidae</taxon>
        <taxon>Hypocreales</taxon>
        <taxon>Nectriaceae</taxon>
        <taxon>Fusarium</taxon>
        <taxon>Fusarium fujikuroi species complex</taxon>
    </lineage>
</organism>
<dbReference type="EMBL" id="MTQA01000077">
    <property type="protein sequence ID" value="PNP80478.1"/>
    <property type="molecule type" value="Genomic_DNA"/>
</dbReference>
<gene>
    <name evidence="1" type="ORF">FNYG_06077</name>
</gene>
<sequence length="96" mass="10986">MQLNVLDSEIDIRSIVVLSKPNSIADYSDSDVFNDEGEVGSSTVVEQRPSEEQMTRSWSIWGLSVPSWPETWFDNEGELINDPKTFRHMAKQLLQQ</sequence>
<accession>A0A2K0WDY1</accession>
<reference evidence="1 2" key="1">
    <citation type="submission" date="2017-06" db="EMBL/GenBank/DDBJ databases">
        <title>Genome of Fusarium nygamai isolate CS10214.</title>
        <authorList>
            <person name="Gardiner D.M."/>
            <person name="Obanor F."/>
            <person name="Kazan K."/>
        </authorList>
    </citation>
    <scope>NUCLEOTIDE SEQUENCE [LARGE SCALE GENOMIC DNA]</scope>
    <source>
        <strain evidence="1 2">CS10214</strain>
    </source>
</reference>
<protein>
    <submittedName>
        <fullName evidence="1">Uncharacterized protein</fullName>
    </submittedName>
</protein>
<dbReference type="AlphaFoldDB" id="A0A2K0WDY1"/>